<evidence type="ECO:0000256" key="1">
    <source>
        <dbReference type="SAM" id="MobiDB-lite"/>
    </source>
</evidence>
<feature type="region of interest" description="Disordered" evidence="1">
    <location>
        <begin position="80"/>
        <end position="99"/>
    </location>
</feature>
<proteinExistence type="predicted"/>
<organism evidence="3 4">
    <name type="scientific">Musa balbisiana</name>
    <name type="common">Banana</name>
    <dbReference type="NCBI Taxonomy" id="52838"/>
    <lineage>
        <taxon>Eukaryota</taxon>
        <taxon>Viridiplantae</taxon>
        <taxon>Streptophyta</taxon>
        <taxon>Embryophyta</taxon>
        <taxon>Tracheophyta</taxon>
        <taxon>Spermatophyta</taxon>
        <taxon>Magnoliopsida</taxon>
        <taxon>Liliopsida</taxon>
        <taxon>Zingiberales</taxon>
        <taxon>Musaceae</taxon>
        <taxon>Musa</taxon>
    </lineage>
</organism>
<keyword evidence="2" id="KW-0472">Membrane</keyword>
<evidence type="ECO:0000313" key="3">
    <source>
        <dbReference type="EMBL" id="THU67236.1"/>
    </source>
</evidence>
<name>A0A4S8JY42_MUSBA</name>
<accession>A0A4S8JY42</accession>
<gene>
    <name evidence="3" type="ORF">C4D60_Mb05t22530</name>
</gene>
<dbReference type="Proteomes" id="UP000317650">
    <property type="component" value="Chromosome 5"/>
</dbReference>
<feature type="transmembrane region" description="Helical" evidence="2">
    <location>
        <begin position="56"/>
        <end position="78"/>
    </location>
</feature>
<evidence type="ECO:0000256" key="2">
    <source>
        <dbReference type="SAM" id="Phobius"/>
    </source>
</evidence>
<keyword evidence="2" id="KW-0812">Transmembrane</keyword>
<keyword evidence="2" id="KW-1133">Transmembrane helix</keyword>
<protein>
    <submittedName>
        <fullName evidence="3">Uncharacterized protein</fullName>
    </submittedName>
</protein>
<reference evidence="3 4" key="1">
    <citation type="journal article" date="2019" name="Nat. Plants">
        <title>Genome sequencing of Musa balbisiana reveals subgenome evolution and function divergence in polyploid bananas.</title>
        <authorList>
            <person name="Yao X."/>
        </authorList>
    </citation>
    <scope>NUCLEOTIDE SEQUENCE [LARGE SCALE GENOMIC DNA]</scope>
    <source>
        <strain evidence="4">cv. DH-PKW</strain>
        <tissue evidence="3">Leaves</tissue>
    </source>
</reference>
<dbReference type="AlphaFoldDB" id="A0A4S8JY42"/>
<sequence>MKWEVMGMKMPKRRKMDQEIIACLASDWLTHIHLKQDRKLLSSSSTWERLCACDVLLGNSSLVLLLVVTYMMMPPLAIDRNKSKPYGLKRSMAKPQGLK</sequence>
<dbReference type="EMBL" id="PYDT01000003">
    <property type="protein sequence ID" value="THU67236.1"/>
    <property type="molecule type" value="Genomic_DNA"/>
</dbReference>
<comment type="caution">
    <text evidence="3">The sequence shown here is derived from an EMBL/GenBank/DDBJ whole genome shotgun (WGS) entry which is preliminary data.</text>
</comment>
<evidence type="ECO:0000313" key="4">
    <source>
        <dbReference type="Proteomes" id="UP000317650"/>
    </source>
</evidence>
<keyword evidence="4" id="KW-1185">Reference proteome</keyword>